<feature type="compositionally biased region" description="Low complexity" evidence="1">
    <location>
        <begin position="148"/>
        <end position="163"/>
    </location>
</feature>
<feature type="region of interest" description="Disordered" evidence="1">
    <location>
        <begin position="225"/>
        <end position="298"/>
    </location>
</feature>
<dbReference type="PANTHER" id="PTHR33775">
    <property type="entry name" value="CARDIAC-ENRICHED FHL2-INTERACTING PROTEIN-RELATED"/>
    <property type="match status" value="1"/>
</dbReference>
<dbReference type="CTD" id="102361390"/>
<evidence type="ECO:0000313" key="4">
    <source>
        <dbReference type="RefSeq" id="XP_033813063.1"/>
    </source>
</evidence>
<dbReference type="Proteomes" id="UP000515159">
    <property type="component" value="Chromosome 1"/>
</dbReference>
<feature type="compositionally biased region" description="Basic and acidic residues" evidence="1">
    <location>
        <begin position="1075"/>
        <end position="1086"/>
    </location>
</feature>
<feature type="region of interest" description="Disordered" evidence="1">
    <location>
        <begin position="999"/>
        <end position="1145"/>
    </location>
</feature>
<evidence type="ECO:0000259" key="2">
    <source>
        <dbReference type="Pfam" id="PF15232"/>
    </source>
</evidence>
<sequence length="1303" mass="140001">MSPGFAASVTTGIQTDSSLLPDRQLGAGKARQPKPAQADSRPGSCFGILAAMKGATAQLKASLQQRQNGTYVEICDSTEGSRENPQTIKLNFAGSQVAFVRPKQGTTTSSSSGSPSQPALERESHSGNWVMGDLPPVQPSSEDESRESSSSPASATTALSHTSDFSRGWRPTGGGGEEPFYITTHEIQLCEVDHQLDDDSGPASRWQFEDNNIIYSLVDYASFGTEEGESEDDSGSSCASPATTISGERPLASDSTELVSSSATSTSETDTSGTGEQGGSRYKSQGAAESSRRHSAGQIHLSIKAAAQAINEPSNAPEKQNIIAAAAKHGREKTMSQSRSQQQEMLGRHFIALPGRLQTRSYCRPAEVSSGASSAVSELDDADKEVRSLTARAFRSLAYPYFEALHLSSSESSSVSEQHRCSSTVTLMDWKGGEDRVMGTQEVGSKTQPDALGDCKLTKPPGNVAASVCNRGGAIEAVRREPGARSQSSCVEAAEAVEGPQKSQLASSLLTSVISKKMQLEQQFHMERGEIMDTSKPDKELEGLRDKGLQRQNSRYSEASSDRTICTSDDLEELFDVKSSPSKEHTQEAQLVASGDAQKSAAEVAKGLFLRSQNSAFRSWHNRELQKADRAEPHVAPVKDWRADLGELSVGQSKMSRLFMSGIHQHTSKEKLPEKQSTKSSAASVYMHQSCFSHSEEAGPSTARVTSRAPDIQVMATAAPEAKDKPFNIAKLLTPNLAPNPPCLAKASEDRGRVPPKDEEKLPQFLVRDVRDSKPKIQGTIHQVRDVRKLIKSAQACTETTSRASEAAAAVPEQSCLDPKSKLALANIPSSLSPLVITCQAVKSKEENRRVQGSATSNSQPLDTVLVHRTSGRLPVATIAPNKSGPRLPTVKIVSKASSWKLDKSKEPELKEEPSALERLTAAVRSMEELYTFEQREWRRKGEPMPVTNSHVLLELASQEKEKEEKRTIRVQRGAGVLGLTHSPERCESNATRFQQAKATQGLTFQKEKGAGQPGRTPGREPTSISIGTSTTKNLFSLSSSQKAPGATSNMIRPPQSPAANINPPPPLSVGTHPPRPEEGTERQRSTAETCPPSPSNQSVSTDYGNYLTIPVKGPGGSPPKGQSGEMPERPPTSPASMHQPSPLPLLFSPPLIPVAPPDLLQPPPLQRKVLMDLSTGQCYVLEVPKRRLYDPENGQYVEVAVSPAPLPVSPLALSPGTYGPTYMLYPGFLPTATAAPLLPASVFFSEAGYEVPEMESPYFLAMGKSAMAAATTNMARTSLEGKGAEHLRYPASWPHSHSKALP</sequence>
<organism evidence="3 4">
    <name type="scientific">Geotrypetes seraphini</name>
    <name type="common">Gaboon caecilian</name>
    <name type="synonym">Caecilia seraphini</name>
    <dbReference type="NCBI Taxonomy" id="260995"/>
    <lineage>
        <taxon>Eukaryota</taxon>
        <taxon>Metazoa</taxon>
        <taxon>Chordata</taxon>
        <taxon>Craniata</taxon>
        <taxon>Vertebrata</taxon>
        <taxon>Euteleostomi</taxon>
        <taxon>Amphibia</taxon>
        <taxon>Gymnophiona</taxon>
        <taxon>Geotrypetes</taxon>
    </lineage>
</organism>
<feature type="compositionally biased region" description="Polar residues" evidence="1">
    <location>
        <begin position="8"/>
        <end position="18"/>
    </location>
</feature>
<feature type="region of interest" description="Disordered" evidence="1">
    <location>
        <begin position="101"/>
        <end position="179"/>
    </location>
</feature>
<reference evidence="4" key="1">
    <citation type="submission" date="2025-08" db="UniProtKB">
        <authorList>
            <consortium name="RefSeq"/>
        </authorList>
    </citation>
    <scope>IDENTIFICATION</scope>
</reference>
<feature type="compositionally biased region" description="Polar residues" evidence="1">
    <location>
        <begin position="550"/>
        <end position="562"/>
    </location>
</feature>
<protein>
    <submittedName>
        <fullName evidence="4">Uncharacterized protein C4orf54 homolog</fullName>
    </submittedName>
</protein>
<evidence type="ECO:0000256" key="1">
    <source>
        <dbReference type="SAM" id="MobiDB-lite"/>
    </source>
</evidence>
<gene>
    <name evidence="4" type="primary">C1H4orf54</name>
</gene>
<dbReference type="OrthoDB" id="8945866at2759"/>
<dbReference type="InterPro" id="IPR052303">
    <property type="entry name" value="CEFIP"/>
</dbReference>
<feature type="compositionally biased region" description="Low complexity" evidence="1">
    <location>
        <begin position="104"/>
        <end position="118"/>
    </location>
</feature>
<feature type="region of interest" description="Disordered" evidence="1">
    <location>
        <begin position="531"/>
        <end position="562"/>
    </location>
</feature>
<dbReference type="InParanoid" id="A0A6P8S7Z3"/>
<dbReference type="KEGG" id="gsh:117366080"/>
<name>A0A6P8S7Z3_GEOSA</name>
<keyword evidence="3" id="KW-1185">Reference proteome</keyword>
<accession>A0A6P8S7Z3</accession>
<dbReference type="Pfam" id="PF15232">
    <property type="entry name" value="DUF4585"/>
    <property type="match status" value="1"/>
</dbReference>
<feature type="compositionally biased region" description="Polar residues" evidence="1">
    <location>
        <begin position="1023"/>
        <end position="1051"/>
    </location>
</feature>
<dbReference type="InterPro" id="IPR027838">
    <property type="entry name" value="DUF4585"/>
</dbReference>
<proteinExistence type="predicted"/>
<feature type="domain" description="DUF4585" evidence="2">
    <location>
        <begin position="1164"/>
        <end position="1231"/>
    </location>
</feature>
<feature type="compositionally biased region" description="Low complexity" evidence="1">
    <location>
        <begin position="252"/>
        <end position="274"/>
    </location>
</feature>
<feature type="compositionally biased region" description="Basic and acidic residues" evidence="1">
    <location>
        <begin position="531"/>
        <end position="549"/>
    </location>
</feature>
<dbReference type="PANTHER" id="PTHR33775:SF4">
    <property type="entry name" value="CHROMOSOME 4 OPEN READING FRAME 54"/>
    <property type="match status" value="1"/>
</dbReference>
<evidence type="ECO:0000313" key="3">
    <source>
        <dbReference type="Proteomes" id="UP000515159"/>
    </source>
</evidence>
<dbReference type="RefSeq" id="XP_033813063.1">
    <property type="nucleotide sequence ID" value="XM_033957172.1"/>
</dbReference>
<dbReference type="GeneID" id="117366080"/>
<feature type="region of interest" description="Disordered" evidence="1">
    <location>
        <begin position="1"/>
        <end position="44"/>
    </location>
</feature>